<keyword evidence="13" id="KW-1185">Reference proteome</keyword>
<dbReference type="AlphaFoldDB" id="A0AAY4BKU2"/>
<organism evidence="12 13">
    <name type="scientific">Denticeps clupeoides</name>
    <name type="common">denticle herring</name>
    <dbReference type="NCBI Taxonomy" id="299321"/>
    <lineage>
        <taxon>Eukaryota</taxon>
        <taxon>Metazoa</taxon>
        <taxon>Chordata</taxon>
        <taxon>Craniata</taxon>
        <taxon>Vertebrata</taxon>
        <taxon>Euteleostomi</taxon>
        <taxon>Actinopterygii</taxon>
        <taxon>Neopterygii</taxon>
        <taxon>Teleostei</taxon>
        <taxon>Clupei</taxon>
        <taxon>Clupeiformes</taxon>
        <taxon>Denticipitoidei</taxon>
        <taxon>Denticipitidae</taxon>
        <taxon>Denticeps</taxon>
    </lineage>
</organism>
<keyword evidence="5 9" id="KW-0339">Growth factor</keyword>
<feature type="domain" description="Platelet-derived growth factor (PDGF) family profile" evidence="11">
    <location>
        <begin position="36"/>
        <end position="132"/>
    </location>
</feature>
<evidence type="ECO:0000259" key="11">
    <source>
        <dbReference type="PROSITE" id="PS50278"/>
    </source>
</evidence>
<keyword evidence="3" id="KW-0037">Angiogenesis</keyword>
<dbReference type="GO" id="GO:0038084">
    <property type="term" value="P:vascular endothelial growth factor signaling pathway"/>
    <property type="evidence" value="ECO:0007669"/>
    <property type="project" value="TreeGrafter"/>
</dbReference>
<evidence type="ECO:0000256" key="2">
    <source>
        <dbReference type="ARBA" id="ARBA00022473"/>
    </source>
</evidence>
<name>A0AAY4BKU2_9TELE</name>
<evidence type="ECO:0000313" key="12">
    <source>
        <dbReference type="Ensembl" id="ENSDCDP00010021535.1"/>
    </source>
</evidence>
<evidence type="ECO:0000256" key="4">
    <source>
        <dbReference type="ARBA" id="ARBA00022782"/>
    </source>
</evidence>
<evidence type="ECO:0000256" key="9">
    <source>
        <dbReference type="RuleBase" id="RU003818"/>
    </source>
</evidence>
<keyword evidence="8" id="KW-0497">Mitogen</keyword>
<dbReference type="GO" id="GO:0008083">
    <property type="term" value="F:growth factor activity"/>
    <property type="evidence" value="ECO:0007669"/>
    <property type="project" value="UniProtKB-KW"/>
</dbReference>
<dbReference type="SUPFAM" id="SSF57501">
    <property type="entry name" value="Cystine-knot cytokines"/>
    <property type="match status" value="1"/>
</dbReference>
<keyword evidence="6" id="KW-1015">Disulfide bond</keyword>
<feature type="chain" id="PRO_5044286342" description="Platelet-derived growth factor (PDGF) family profile domain-containing protein" evidence="10">
    <location>
        <begin position="24"/>
        <end position="195"/>
    </location>
</feature>
<dbReference type="Pfam" id="PF14554">
    <property type="entry name" value="VEGF_C"/>
    <property type="match status" value="1"/>
</dbReference>
<evidence type="ECO:0000313" key="13">
    <source>
        <dbReference type="Proteomes" id="UP000694580"/>
    </source>
</evidence>
<dbReference type="GO" id="GO:0051781">
    <property type="term" value="P:positive regulation of cell division"/>
    <property type="evidence" value="ECO:0007669"/>
    <property type="project" value="UniProtKB-KW"/>
</dbReference>
<reference evidence="12 13" key="1">
    <citation type="submission" date="2020-06" db="EMBL/GenBank/DDBJ databases">
        <authorList>
            <consortium name="Wellcome Sanger Institute Data Sharing"/>
        </authorList>
    </citation>
    <scope>NUCLEOTIDE SEQUENCE [LARGE SCALE GENOMIC DNA]</scope>
</reference>
<dbReference type="GeneTree" id="ENSGT00940000157284"/>
<evidence type="ECO:0000256" key="10">
    <source>
        <dbReference type="SAM" id="SignalP"/>
    </source>
</evidence>
<dbReference type="GeneID" id="114763416"/>
<dbReference type="GO" id="GO:0045766">
    <property type="term" value="P:positive regulation of angiogenesis"/>
    <property type="evidence" value="ECO:0007669"/>
    <property type="project" value="TreeGrafter"/>
</dbReference>
<dbReference type="PROSITE" id="PS00249">
    <property type="entry name" value="PDGF_1"/>
    <property type="match status" value="1"/>
</dbReference>
<proteinExistence type="inferred from homology"/>
<dbReference type="GO" id="GO:0005615">
    <property type="term" value="C:extracellular space"/>
    <property type="evidence" value="ECO:0007669"/>
    <property type="project" value="TreeGrafter"/>
</dbReference>
<dbReference type="GO" id="GO:0048010">
    <property type="term" value="P:vascular endothelial growth factor receptor signaling pathway"/>
    <property type="evidence" value="ECO:0007669"/>
    <property type="project" value="TreeGrafter"/>
</dbReference>
<protein>
    <recommendedName>
        <fullName evidence="11">Platelet-derived growth factor (PDGF) family profile domain-containing protein</fullName>
    </recommendedName>
</protein>
<evidence type="ECO:0000256" key="7">
    <source>
        <dbReference type="ARBA" id="ARBA00023180"/>
    </source>
</evidence>
<dbReference type="SUPFAM" id="SSF57593">
    <property type="entry name" value="Heparin-binding domain from vascular endothelial growth factor"/>
    <property type="match status" value="1"/>
</dbReference>
<dbReference type="GO" id="GO:0002040">
    <property type="term" value="P:sprouting angiogenesis"/>
    <property type="evidence" value="ECO:0007669"/>
    <property type="project" value="TreeGrafter"/>
</dbReference>
<comment type="similarity">
    <text evidence="1 9">Belongs to the PDGF/VEGF growth factor family.</text>
</comment>
<dbReference type="InterPro" id="IPR023581">
    <property type="entry name" value="PD_growth_factor_CS"/>
</dbReference>
<keyword evidence="7" id="KW-0325">Glycoprotein</keyword>
<dbReference type="GO" id="GO:0008201">
    <property type="term" value="F:heparin binding"/>
    <property type="evidence" value="ECO:0007669"/>
    <property type="project" value="InterPro"/>
</dbReference>
<dbReference type="GO" id="GO:0060754">
    <property type="term" value="P:positive regulation of mast cell chemotaxis"/>
    <property type="evidence" value="ECO:0007669"/>
    <property type="project" value="TreeGrafter"/>
</dbReference>
<dbReference type="GO" id="GO:0005172">
    <property type="term" value="F:vascular endothelial growth factor receptor binding"/>
    <property type="evidence" value="ECO:0007669"/>
    <property type="project" value="TreeGrafter"/>
</dbReference>
<dbReference type="InterPro" id="IPR036841">
    <property type="entry name" value="VEGF_C_sf"/>
</dbReference>
<dbReference type="Gene3D" id="2.10.160.10">
    <property type="entry name" value="Vascular endothelial growth factor, heparin-binding domain"/>
    <property type="match status" value="1"/>
</dbReference>
<dbReference type="GO" id="GO:0001666">
    <property type="term" value="P:response to hypoxia"/>
    <property type="evidence" value="ECO:0007669"/>
    <property type="project" value="TreeGrafter"/>
</dbReference>
<dbReference type="InterPro" id="IPR027928">
    <property type="entry name" value="VEGF_C"/>
</dbReference>
<keyword evidence="10" id="KW-0732">Signal</keyword>
<feature type="signal peptide" evidence="10">
    <location>
        <begin position="1"/>
        <end position="23"/>
    </location>
</feature>
<evidence type="ECO:0000256" key="5">
    <source>
        <dbReference type="ARBA" id="ARBA00023030"/>
    </source>
</evidence>
<evidence type="ECO:0000256" key="1">
    <source>
        <dbReference type="ARBA" id="ARBA00006686"/>
    </source>
</evidence>
<dbReference type="FunFam" id="2.10.160.10:FF:000001">
    <property type="entry name" value="Vascular endothelial growth factor A"/>
    <property type="match status" value="1"/>
</dbReference>
<dbReference type="Proteomes" id="UP000694580">
    <property type="component" value="Chromosome 14"/>
</dbReference>
<gene>
    <name evidence="12" type="primary">vegfab</name>
</gene>
<dbReference type="InterPro" id="IPR050507">
    <property type="entry name" value="PDGF/VEGF_growth_factor"/>
</dbReference>
<dbReference type="GO" id="GO:0050930">
    <property type="term" value="P:induction of positive chemotaxis"/>
    <property type="evidence" value="ECO:0007669"/>
    <property type="project" value="TreeGrafter"/>
</dbReference>
<evidence type="ECO:0000256" key="8">
    <source>
        <dbReference type="ARBA" id="ARBA00023246"/>
    </source>
</evidence>
<dbReference type="RefSeq" id="XP_028808930.1">
    <property type="nucleotide sequence ID" value="XM_028953097.1"/>
</dbReference>
<dbReference type="SMART" id="SM00141">
    <property type="entry name" value="PDGF"/>
    <property type="match status" value="1"/>
</dbReference>
<dbReference type="GO" id="GO:0001938">
    <property type="term" value="P:positive regulation of endothelial cell proliferation"/>
    <property type="evidence" value="ECO:0007669"/>
    <property type="project" value="TreeGrafter"/>
</dbReference>
<evidence type="ECO:0000256" key="3">
    <source>
        <dbReference type="ARBA" id="ARBA00022657"/>
    </source>
</evidence>
<dbReference type="InterPro" id="IPR000072">
    <property type="entry name" value="PDGF/VEGF_dom"/>
</dbReference>
<dbReference type="PROSITE" id="PS50278">
    <property type="entry name" value="PDGF_2"/>
    <property type="match status" value="1"/>
</dbReference>
<dbReference type="PANTHER" id="PTHR12025:SF16">
    <property type="entry name" value="VASCULAR ENDOTHELIAL GROWTH FACTOR A ISOFORM 1 PRECURSOR"/>
    <property type="match status" value="1"/>
</dbReference>
<dbReference type="Gene3D" id="2.10.90.10">
    <property type="entry name" value="Cystine-knot cytokines"/>
    <property type="match status" value="1"/>
</dbReference>
<dbReference type="Ensembl" id="ENSDCDT00010023643.1">
    <property type="protein sequence ID" value="ENSDCDP00010021535.1"/>
    <property type="gene ID" value="ENSDCDG00010010573.1"/>
</dbReference>
<dbReference type="GO" id="GO:0042056">
    <property type="term" value="F:chemoattractant activity"/>
    <property type="evidence" value="ECO:0007669"/>
    <property type="project" value="TreeGrafter"/>
</dbReference>
<keyword evidence="4" id="KW-0221">Differentiation</keyword>
<dbReference type="GO" id="GO:0030154">
    <property type="term" value="P:cell differentiation"/>
    <property type="evidence" value="ECO:0007669"/>
    <property type="project" value="UniProtKB-KW"/>
</dbReference>
<dbReference type="CDD" id="cd00135">
    <property type="entry name" value="PDGF"/>
    <property type="match status" value="1"/>
</dbReference>
<reference evidence="12" key="3">
    <citation type="submission" date="2025-09" db="UniProtKB">
        <authorList>
            <consortium name="Ensembl"/>
        </authorList>
    </citation>
    <scope>IDENTIFICATION</scope>
</reference>
<reference evidence="12" key="2">
    <citation type="submission" date="2025-08" db="UniProtKB">
        <authorList>
            <consortium name="Ensembl"/>
        </authorList>
    </citation>
    <scope>IDENTIFICATION</scope>
</reference>
<keyword evidence="2" id="KW-0217">Developmental protein</keyword>
<dbReference type="PANTHER" id="PTHR12025">
    <property type="entry name" value="VASCULAR ENDOTHELIAL GROWTH FACTOR"/>
    <property type="match status" value="1"/>
</dbReference>
<dbReference type="InterPro" id="IPR029034">
    <property type="entry name" value="Cystine-knot_cytokine"/>
</dbReference>
<dbReference type="Pfam" id="PF00341">
    <property type="entry name" value="PDGF"/>
    <property type="match status" value="1"/>
</dbReference>
<sequence length="195" mass="22612">MNFNVISMRFVFVTLLYFSAIKTAHIPDEEEQSTRDVLSFLDVYNKSFCQPREVLVDIMTEYPDEVEHIFIPSCVVLTRCAGCCHDEALECTPISTHNVTMEIKVLRPKRQQSNVFKSFTEHSMCACREKKAVKEVTSENPTCEPCCSSCTDRRRRLFVQDPQTCKCFCKHSESDCRARSLELNERTCKCDKPRR</sequence>
<evidence type="ECO:0000256" key="6">
    <source>
        <dbReference type="ARBA" id="ARBA00023157"/>
    </source>
</evidence>
<accession>A0AAY4BKU2</accession>
<dbReference type="GO" id="GO:0016020">
    <property type="term" value="C:membrane"/>
    <property type="evidence" value="ECO:0007669"/>
    <property type="project" value="InterPro"/>
</dbReference>